<reference evidence="1 2" key="1">
    <citation type="journal article" date="2017" name="Nat. Commun.">
        <title>Genome assembly with in vitro proximity ligation data and whole-genome triplication in lettuce.</title>
        <authorList>
            <person name="Reyes-Chin-Wo S."/>
            <person name="Wang Z."/>
            <person name="Yang X."/>
            <person name="Kozik A."/>
            <person name="Arikit S."/>
            <person name="Song C."/>
            <person name="Xia L."/>
            <person name="Froenicke L."/>
            <person name="Lavelle D.O."/>
            <person name="Truco M.J."/>
            <person name="Xia R."/>
            <person name="Zhu S."/>
            <person name="Xu C."/>
            <person name="Xu H."/>
            <person name="Xu X."/>
            <person name="Cox K."/>
            <person name="Korf I."/>
            <person name="Meyers B.C."/>
            <person name="Michelmore R.W."/>
        </authorList>
    </citation>
    <scope>NUCLEOTIDE SEQUENCE [LARGE SCALE GENOMIC DNA]</scope>
    <source>
        <strain evidence="2">cv. Salinas</strain>
        <tissue evidence="1">Seedlings</tissue>
    </source>
</reference>
<proteinExistence type="predicted"/>
<keyword evidence="2" id="KW-1185">Reference proteome</keyword>
<comment type="caution">
    <text evidence="1">The sequence shown here is derived from an EMBL/GenBank/DDBJ whole genome shotgun (WGS) entry which is preliminary data.</text>
</comment>
<dbReference type="AlphaFoldDB" id="A0A9R1X6T7"/>
<organism evidence="1 2">
    <name type="scientific">Lactuca sativa</name>
    <name type="common">Garden lettuce</name>
    <dbReference type="NCBI Taxonomy" id="4236"/>
    <lineage>
        <taxon>Eukaryota</taxon>
        <taxon>Viridiplantae</taxon>
        <taxon>Streptophyta</taxon>
        <taxon>Embryophyta</taxon>
        <taxon>Tracheophyta</taxon>
        <taxon>Spermatophyta</taxon>
        <taxon>Magnoliopsida</taxon>
        <taxon>eudicotyledons</taxon>
        <taxon>Gunneridae</taxon>
        <taxon>Pentapetalae</taxon>
        <taxon>asterids</taxon>
        <taxon>campanulids</taxon>
        <taxon>Asterales</taxon>
        <taxon>Asteraceae</taxon>
        <taxon>Cichorioideae</taxon>
        <taxon>Cichorieae</taxon>
        <taxon>Lactucinae</taxon>
        <taxon>Lactuca</taxon>
    </lineage>
</organism>
<accession>A0A9R1X6T7</accession>
<evidence type="ECO:0000313" key="1">
    <source>
        <dbReference type="EMBL" id="KAJ0197912.1"/>
    </source>
</evidence>
<protein>
    <recommendedName>
        <fullName evidence="3">RNA-directed DNA polymerase, eukaryota, reverse transcriptase zinc-binding domain protein</fullName>
    </recommendedName>
</protein>
<sequence>MAGVVDIPMGGFSFTRGSSIRAKSNDFDQLVTSFWIGFKNQDVECASIKFKKKLKGLKVVLKNWWNDVKKKCLKEKQLLLKKSMILKSQFMKGWLLIKWPIEGDENSSYFHGIINKRRRQMTIRGIKMENDWISNPDLDKKIFFSHFQEKFKQIPTIEVVSRNPHFGHLSEEVALGIGSMVTMEELKDAFWSCRSDKALGPYEFTFSFIKKC</sequence>
<dbReference type="EMBL" id="NBSK02000007">
    <property type="protein sequence ID" value="KAJ0197912.1"/>
    <property type="molecule type" value="Genomic_DNA"/>
</dbReference>
<name>A0A9R1X6T7_LACSA</name>
<evidence type="ECO:0008006" key="3">
    <source>
        <dbReference type="Google" id="ProtNLM"/>
    </source>
</evidence>
<gene>
    <name evidence="1" type="ORF">LSAT_V11C700371050</name>
</gene>
<evidence type="ECO:0000313" key="2">
    <source>
        <dbReference type="Proteomes" id="UP000235145"/>
    </source>
</evidence>
<dbReference type="Proteomes" id="UP000235145">
    <property type="component" value="Unassembled WGS sequence"/>
</dbReference>